<dbReference type="AlphaFoldDB" id="A0A286RAQ0"/>
<evidence type="ECO:0000313" key="2">
    <source>
        <dbReference type="Proteomes" id="UP000215086"/>
    </source>
</evidence>
<protein>
    <submittedName>
        <fullName evidence="1">Uncharacterized protein</fullName>
    </submittedName>
</protein>
<reference evidence="1 2" key="1">
    <citation type="journal article" name="Front. Microbiol.">
        <title>Sugar Metabolism of the First Thermophilic Planctomycete Thermogutta terrifontis: Comparative Genomic and Transcriptomic Approaches.</title>
        <authorList>
            <person name="Elcheninov A.G."/>
            <person name="Menzel P."/>
            <person name="Gudbergsdottir S.R."/>
            <person name="Slesarev A.I."/>
            <person name="Kadnikov V.V."/>
            <person name="Krogh A."/>
            <person name="Bonch-Osmolovskaya E.A."/>
            <person name="Peng X."/>
            <person name="Kublanov I.V."/>
        </authorList>
    </citation>
    <scope>NUCLEOTIDE SEQUENCE [LARGE SCALE GENOMIC DNA]</scope>
    <source>
        <strain evidence="1 2">R1</strain>
    </source>
</reference>
<gene>
    <name evidence="1" type="ORF">THTE_0442</name>
</gene>
<dbReference type="EMBL" id="CP018477">
    <property type="protein sequence ID" value="ASV73044.1"/>
    <property type="molecule type" value="Genomic_DNA"/>
</dbReference>
<sequence>MPAESESMIRFWKADLTNWSLRMNTDVTSTSLRADEKVRDPVGRGTGGDLHAGAFRRNIAFSTIGLQPTGQCAPRDTCVVDGISFSKLQAKCP</sequence>
<keyword evidence="2" id="KW-1185">Reference proteome</keyword>
<organism evidence="1 2">
    <name type="scientific">Thermogutta terrifontis</name>
    <dbReference type="NCBI Taxonomy" id="1331910"/>
    <lineage>
        <taxon>Bacteria</taxon>
        <taxon>Pseudomonadati</taxon>
        <taxon>Planctomycetota</taxon>
        <taxon>Planctomycetia</taxon>
        <taxon>Pirellulales</taxon>
        <taxon>Thermoguttaceae</taxon>
        <taxon>Thermogutta</taxon>
    </lineage>
</organism>
<name>A0A286RAQ0_9BACT</name>
<accession>A0A286RAQ0</accession>
<dbReference type="Proteomes" id="UP000215086">
    <property type="component" value="Chromosome"/>
</dbReference>
<evidence type="ECO:0000313" key="1">
    <source>
        <dbReference type="EMBL" id="ASV73044.1"/>
    </source>
</evidence>
<dbReference type="KEGG" id="ttf:THTE_0442"/>
<proteinExistence type="predicted"/>